<dbReference type="PRINTS" id="PR00032">
    <property type="entry name" value="HTHARAC"/>
</dbReference>
<organism evidence="5">
    <name type="scientific">Anaerococcus vaginalis</name>
    <dbReference type="NCBI Taxonomy" id="33037"/>
    <lineage>
        <taxon>Bacteria</taxon>
        <taxon>Bacillati</taxon>
        <taxon>Bacillota</taxon>
        <taxon>Tissierellia</taxon>
        <taxon>Tissierellales</taxon>
        <taxon>Peptoniphilaceae</taxon>
        <taxon>Anaerococcus</taxon>
    </lineage>
</organism>
<dbReference type="PROSITE" id="PS00041">
    <property type="entry name" value="HTH_ARAC_FAMILY_1"/>
    <property type="match status" value="1"/>
</dbReference>
<dbReference type="EMBL" id="CACRSW010000014">
    <property type="protein sequence ID" value="VYS96271.1"/>
    <property type="molecule type" value="Genomic_DNA"/>
</dbReference>
<dbReference type="GO" id="GO:0003700">
    <property type="term" value="F:DNA-binding transcription factor activity"/>
    <property type="evidence" value="ECO:0007669"/>
    <property type="project" value="InterPro"/>
</dbReference>
<proteinExistence type="predicted"/>
<protein>
    <submittedName>
        <fullName evidence="5">HTH-type transcriptional activator RhaS</fullName>
    </submittedName>
</protein>
<sequence>MVISNIQTKISAISDLSKICNFEVEFQDSSTTTLIHSTARLLLFKKGKGKFMINGVEYLIEKNTMISILPWDITTITDVTEDLEFYKIVYNFQIINDDLKNICNFRKNQINSIEVLSKNPIKILDSKAFHDMKNSFIEIKDEVGNDSFQEEIDEKPYSDEYLISSIIRILIKFLRFENKNEISTKQNYEHQIQINQILRYMYSHMSEKLTLDRLASTFFISKSSLTKYLEENIGFTFSELLNRIRFSKAIDLLMFSEKSLNEIAKRVGYTDSSHFTKIFENTEGINPGEFRNYYNIKQVSLKQSEAKLLDSVINYEIKNYTDTDLTIGKVAKEFGISTSEVNRLIYFQFEKNFYEYLDFLRISKACEMLKTTDLKIIDIAMKVGYNSTRTFQRAFSRIIGVSPNKFRTTINYQDSEGNII</sequence>
<dbReference type="GO" id="GO:0043565">
    <property type="term" value="F:sequence-specific DNA binding"/>
    <property type="evidence" value="ECO:0007669"/>
    <property type="project" value="InterPro"/>
</dbReference>
<evidence type="ECO:0000256" key="3">
    <source>
        <dbReference type="ARBA" id="ARBA00023163"/>
    </source>
</evidence>
<evidence type="ECO:0000313" key="5">
    <source>
        <dbReference type="EMBL" id="VYS96271.1"/>
    </source>
</evidence>
<evidence type="ECO:0000256" key="2">
    <source>
        <dbReference type="ARBA" id="ARBA00023125"/>
    </source>
</evidence>
<dbReference type="InterPro" id="IPR018060">
    <property type="entry name" value="HTH_AraC"/>
</dbReference>
<keyword evidence="3" id="KW-0804">Transcription</keyword>
<gene>
    <name evidence="5" type="primary">rhaS</name>
    <name evidence="5" type="ORF">AVLFYP127_01889</name>
</gene>
<feature type="domain" description="HTH araC/xylS-type" evidence="4">
    <location>
        <begin position="310"/>
        <end position="409"/>
    </location>
</feature>
<evidence type="ECO:0000259" key="4">
    <source>
        <dbReference type="PROSITE" id="PS01124"/>
    </source>
</evidence>
<dbReference type="InterPro" id="IPR037923">
    <property type="entry name" value="HTH-like"/>
</dbReference>
<dbReference type="RefSeq" id="WP_019117390.1">
    <property type="nucleotide sequence ID" value="NZ_CACRSW010000014.1"/>
</dbReference>
<dbReference type="SUPFAM" id="SSF51215">
    <property type="entry name" value="Regulatory protein AraC"/>
    <property type="match status" value="1"/>
</dbReference>
<dbReference type="PANTHER" id="PTHR43280:SF28">
    <property type="entry name" value="HTH-TYPE TRANSCRIPTIONAL ACTIVATOR RHAS"/>
    <property type="match status" value="1"/>
</dbReference>
<dbReference type="Gene3D" id="1.10.10.60">
    <property type="entry name" value="Homeodomain-like"/>
    <property type="match status" value="4"/>
</dbReference>
<keyword evidence="1" id="KW-0805">Transcription regulation</keyword>
<dbReference type="InterPro" id="IPR020449">
    <property type="entry name" value="Tscrpt_reg_AraC-type_HTH"/>
</dbReference>
<dbReference type="InterPro" id="IPR018062">
    <property type="entry name" value="HTH_AraC-typ_CS"/>
</dbReference>
<dbReference type="Pfam" id="PF12833">
    <property type="entry name" value="HTH_18"/>
    <property type="match status" value="2"/>
</dbReference>
<name>A0A6N2SVF0_9FIRM</name>
<dbReference type="PROSITE" id="PS01124">
    <property type="entry name" value="HTH_ARAC_FAMILY_2"/>
    <property type="match status" value="2"/>
</dbReference>
<keyword evidence="2" id="KW-0238">DNA-binding</keyword>
<dbReference type="SUPFAM" id="SSF46689">
    <property type="entry name" value="Homeodomain-like"/>
    <property type="match status" value="2"/>
</dbReference>
<feature type="domain" description="HTH araC/xylS-type" evidence="4">
    <location>
        <begin position="195"/>
        <end position="293"/>
    </location>
</feature>
<dbReference type="SMART" id="SM00342">
    <property type="entry name" value="HTH_ARAC"/>
    <property type="match status" value="2"/>
</dbReference>
<evidence type="ECO:0000256" key="1">
    <source>
        <dbReference type="ARBA" id="ARBA00023015"/>
    </source>
</evidence>
<accession>A0A6N2SVF0</accession>
<dbReference type="AlphaFoldDB" id="A0A6N2SVF0"/>
<dbReference type="PANTHER" id="PTHR43280">
    <property type="entry name" value="ARAC-FAMILY TRANSCRIPTIONAL REGULATOR"/>
    <property type="match status" value="1"/>
</dbReference>
<reference evidence="5" key="1">
    <citation type="submission" date="2019-11" db="EMBL/GenBank/DDBJ databases">
        <authorList>
            <person name="Feng L."/>
        </authorList>
    </citation>
    <scope>NUCLEOTIDE SEQUENCE</scope>
    <source>
        <strain evidence="5">AvaginalisLFYP127</strain>
    </source>
</reference>
<dbReference type="InterPro" id="IPR009057">
    <property type="entry name" value="Homeodomain-like_sf"/>
</dbReference>